<dbReference type="EMBL" id="FONN01000041">
    <property type="protein sequence ID" value="SFF45361.1"/>
    <property type="molecule type" value="Genomic_DNA"/>
</dbReference>
<accession>A0A1I2IY01</accession>
<dbReference type="AlphaFoldDB" id="A0A1I2IY01"/>
<proteinExistence type="predicted"/>
<protein>
    <recommendedName>
        <fullName evidence="3">Histidine kinase-like ATPase domain-containing protein</fullName>
    </recommendedName>
</protein>
<evidence type="ECO:0008006" key="3">
    <source>
        <dbReference type="Google" id="ProtNLM"/>
    </source>
</evidence>
<dbReference type="Proteomes" id="UP000183410">
    <property type="component" value="Unassembled WGS sequence"/>
</dbReference>
<dbReference type="InterPro" id="IPR036890">
    <property type="entry name" value="HATPase_C_sf"/>
</dbReference>
<keyword evidence="2" id="KW-1185">Reference proteome</keyword>
<evidence type="ECO:0000313" key="2">
    <source>
        <dbReference type="Proteomes" id="UP000183410"/>
    </source>
</evidence>
<evidence type="ECO:0000313" key="1">
    <source>
        <dbReference type="EMBL" id="SFF45361.1"/>
    </source>
</evidence>
<reference evidence="2" key="1">
    <citation type="submission" date="2016-10" db="EMBL/GenBank/DDBJ databases">
        <authorList>
            <person name="Varghese N."/>
            <person name="Submissions S."/>
        </authorList>
    </citation>
    <scope>NUCLEOTIDE SEQUENCE [LARGE SCALE GENOMIC DNA]</scope>
    <source>
        <strain evidence="2">CGMCC 1.10223</strain>
    </source>
</reference>
<organism evidence="1 2">
    <name type="scientific">Paenibacillus algorifonticola</name>
    <dbReference type="NCBI Taxonomy" id="684063"/>
    <lineage>
        <taxon>Bacteria</taxon>
        <taxon>Bacillati</taxon>
        <taxon>Bacillota</taxon>
        <taxon>Bacilli</taxon>
        <taxon>Bacillales</taxon>
        <taxon>Paenibacillaceae</taxon>
        <taxon>Paenibacillus</taxon>
    </lineage>
</organism>
<gene>
    <name evidence="1" type="ORF">SAMN04487969_14142</name>
</gene>
<dbReference type="RefSeq" id="WP_231594444.1">
    <property type="nucleotide sequence ID" value="NZ_FONN01000041.1"/>
</dbReference>
<sequence length="78" mass="8717">MNKYASATAGSITAMGMSHSWKVTVKDNGQGFEGDPFAKKGKFGLRIMKELCNEMGWIMNMYREDRDTVVKIHKGALT</sequence>
<dbReference type="Gene3D" id="3.30.565.10">
    <property type="entry name" value="Histidine kinase-like ATPase, C-terminal domain"/>
    <property type="match status" value="1"/>
</dbReference>
<name>A0A1I2IY01_9BACL</name>